<name>A0A6H9XGS7_9CORY</name>
<dbReference type="RefSeq" id="WP_040431386.1">
    <property type="nucleotide sequence ID" value="NZ_CAJPQJ010000003.1"/>
</dbReference>
<dbReference type="GeneID" id="84573296"/>
<accession>A0A6H9XGS7</accession>
<evidence type="ECO:0000313" key="3">
    <source>
        <dbReference type="Proteomes" id="UP000249886"/>
    </source>
</evidence>
<dbReference type="AlphaFoldDB" id="A0A6H9XGS7"/>
<dbReference type="EMBL" id="UARK01000001">
    <property type="protein sequence ID" value="SPW23887.1"/>
    <property type="molecule type" value="Genomic_DNA"/>
</dbReference>
<dbReference type="Proteomes" id="UP000249886">
    <property type="component" value="Unassembled WGS sequence"/>
</dbReference>
<reference evidence="2 3" key="1">
    <citation type="submission" date="2018-06" db="EMBL/GenBank/DDBJ databases">
        <authorList>
            <consortium name="Pathogen Informatics"/>
            <person name="Doyle S."/>
        </authorList>
    </citation>
    <scope>NUCLEOTIDE SEQUENCE [LARGE SCALE GENOMIC DNA]</scope>
    <source>
        <strain evidence="2 3">NCTC10254</strain>
    </source>
</reference>
<evidence type="ECO:0000256" key="1">
    <source>
        <dbReference type="SAM" id="MobiDB-lite"/>
    </source>
</evidence>
<organism evidence="2 3">
    <name type="scientific">Corynebacterium matruchotii</name>
    <dbReference type="NCBI Taxonomy" id="43768"/>
    <lineage>
        <taxon>Bacteria</taxon>
        <taxon>Bacillati</taxon>
        <taxon>Actinomycetota</taxon>
        <taxon>Actinomycetes</taxon>
        <taxon>Mycobacteriales</taxon>
        <taxon>Corynebacteriaceae</taxon>
        <taxon>Corynebacterium</taxon>
    </lineage>
</organism>
<proteinExistence type="predicted"/>
<sequence length="83" mass="9047">MSRDFMGFMLVAAKLFVKKPENDKAKAPLSITDPLYWISTHRSGAFTPGESGEPSGELGPSKPGEAQWSMKKRAKEVTSESST</sequence>
<feature type="compositionally biased region" description="Low complexity" evidence="1">
    <location>
        <begin position="48"/>
        <end position="65"/>
    </location>
</feature>
<protein>
    <submittedName>
        <fullName evidence="2">Uncharacterized protein</fullName>
    </submittedName>
</protein>
<evidence type="ECO:0000313" key="2">
    <source>
        <dbReference type="EMBL" id="SPW23887.1"/>
    </source>
</evidence>
<comment type="caution">
    <text evidence="2">The sequence shown here is derived from an EMBL/GenBank/DDBJ whole genome shotgun (WGS) entry which is preliminary data.</text>
</comment>
<gene>
    <name evidence="2" type="ORF">NCTC10254_00250</name>
</gene>
<feature type="region of interest" description="Disordered" evidence="1">
    <location>
        <begin position="43"/>
        <end position="83"/>
    </location>
</feature>